<organism evidence="3 4">
    <name type="scientific">Meloidogyne javanica</name>
    <name type="common">Root-knot nematode worm</name>
    <dbReference type="NCBI Taxonomy" id="6303"/>
    <lineage>
        <taxon>Eukaryota</taxon>
        <taxon>Metazoa</taxon>
        <taxon>Ecdysozoa</taxon>
        <taxon>Nematoda</taxon>
        <taxon>Chromadorea</taxon>
        <taxon>Rhabditida</taxon>
        <taxon>Tylenchina</taxon>
        <taxon>Tylenchomorpha</taxon>
        <taxon>Tylenchoidea</taxon>
        <taxon>Meloidogynidae</taxon>
        <taxon>Meloidogyninae</taxon>
        <taxon>Meloidogyne</taxon>
        <taxon>Meloidogyne incognita group</taxon>
    </lineage>
</organism>
<name>A0A915N1J0_MELJA</name>
<accession>A0A915N1J0</accession>
<feature type="domain" description="LITAF" evidence="2">
    <location>
        <begin position="70"/>
        <end position="102"/>
    </location>
</feature>
<evidence type="ECO:0000313" key="4">
    <source>
        <dbReference type="WBParaSite" id="scaffold7408_cov166.g11988"/>
    </source>
</evidence>
<dbReference type="Proteomes" id="UP000887561">
    <property type="component" value="Unplaced"/>
</dbReference>
<evidence type="ECO:0000256" key="1">
    <source>
        <dbReference type="SAM" id="MobiDB-lite"/>
    </source>
</evidence>
<sequence>MNSPPPLPYYSGNPTKEGGITPPPYPPPLVGVASLPINVQQQPFIISPSSQPPLIMTRPIQLSTPNFELYPIEMDCPYCCQHIVTETTKKPGKLTWMLEFYILLKFKKSL</sequence>
<evidence type="ECO:0000259" key="2">
    <source>
        <dbReference type="Pfam" id="PF10601"/>
    </source>
</evidence>
<dbReference type="AlphaFoldDB" id="A0A915N1J0"/>
<protein>
    <submittedName>
        <fullName evidence="4">LITAF domain-containing protein</fullName>
    </submittedName>
</protein>
<dbReference type="Pfam" id="PF10601">
    <property type="entry name" value="zf-LITAF-like"/>
    <property type="match status" value="1"/>
</dbReference>
<dbReference type="InterPro" id="IPR006629">
    <property type="entry name" value="LITAF"/>
</dbReference>
<evidence type="ECO:0000313" key="3">
    <source>
        <dbReference type="Proteomes" id="UP000887561"/>
    </source>
</evidence>
<keyword evidence="3" id="KW-1185">Reference proteome</keyword>
<proteinExistence type="predicted"/>
<dbReference type="WBParaSite" id="scaffold7408_cov166.g11988">
    <property type="protein sequence ID" value="scaffold7408_cov166.g11988"/>
    <property type="gene ID" value="scaffold7408_cov166.g11988"/>
</dbReference>
<reference evidence="4" key="1">
    <citation type="submission" date="2022-11" db="UniProtKB">
        <authorList>
            <consortium name="WormBaseParasite"/>
        </authorList>
    </citation>
    <scope>IDENTIFICATION</scope>
</reference>
<feature type="region of interest" description="Disordered" evidence="1">
    <location>
        <begin position="1"/>
        <end position="24"/>
    </location>
</feature>